<dbReference type="PANTHER" id="PTHR46656:SF3">
    <property type="entry name" value="PUTATIVE-RELATED"/>
    <property type="match status" value="1"/>
</dbReference>
<dbReference type="Pfam" id="PF00534">
    <property type="entry name" value="Glycos_transf_1"/>
    <property type="match status" value="1"/>
</dbReference>
<name>A0A7W5Z334_9HYPH</name>
<sequence>MQFAEIYHAFVAPHLAGREIHIPRDHLLVVYAGVANKQSLSSSLSFLQEAGSVPLQLVQVLNHEQAEIWPLLAKASLILTDGSEIGRRYGLRAMAADLPVLHLAGTAIQNAGLEVTGSEPGNIAAAIRLVLTEPWLRRELVRRQRAFLESCDSAYVAAILRVESDSSPARVSGSYDWLLEGPFDDFCSQAVVNRSLALALEEDGQQVDLVSLKGLGPLAPDPAFLAREPEIERMWQRADFVLSRDVVLRNLYPPSVLDMRGLTRVLVNYDWKESGLPVDFVSAFNSSLNLVTVTNRFVAKTLRDNGIRVPIAVVGHGVSAPLAGVTKNREPDDVFRFLHVASPLHPEGVGALLAAWGKGFSLADGVELLVRTVSDFHEQVGDQIAALDLDYPHHAPVRLIHEDVAVDQLHALYAMADAVVCPIWGEGGEEPLVEALGHGKPVVSTSFGGRWGICTPDTAWLCDFGFSYSRSHLGITASVLAAPDEGSLIEAMHEVRAASSQEIARRVNNGQALLRERCRWDLVARKTRAAIEALEKLDSTVLRMPKIGWVSTWNTRCGIATYSEALTFGLPPDLLTIFASRNATLEGSDAANVRRCWTQGWVEDDLEELYAAIRAEGVEALVLQFNLSFFPFNALCRLVDRVEADGIPVFLFFHSTMDVERPMGGYVRLADGLASLSRATRVVVHTVSDLNRLKNIGLVDNVMLFPHGLPEPFGGDRKAIRRTLGVDDRVVLATFGFLLPHKGLREIIRAVGLMRHSNPDIHLMMLNALYPADVSREELEACKALIRAEGLEHCITIEAGFLSEGEIISRLSAADIVVYPYQNTQESASGAVRLGLASGTPVACTPLQIFEDIAAVVRTLPGISPEDLASGLTDMLADRSVLAKQAEMQAQWSRQIVWPVIRNRLEGVIRGILLDKRMAGYGAPLA</sequence>
<keyword evidence="3" id="KW-1185">Reference proteome</keyword>
<dbReference type="PANTHER" id="PTHR46656">
    <property type="entry name" value="PUTATIVE-RELATED"/>
    <property type="match status" value="1"/>
</dbReference>
<gene>
    <name evidence="2" type="ORF">FHS81_001169</name>
</gene>
<reference evidence="2 3" key="1">
    <citation type="submission" date="2020-08" db="EMBL/GenBank/DDBJ databases">
        <title>Genomic Encyclopedia of Type Strains, Phase IV (KMG-IV): sequencing the most valuable type-strain genomes for metagenomic binning, comparative biology and taxonomic classification.</title>
        <authorList>
            <person name="Goeker M."/>
        </authorList>
    </citation>
    <scope>NUCLEOTIDE SEQUENCE [LARGE SCALE GENOMIC DNA]</scope>
    <source>
        <strain evidence="2 3">DSM 28760</strain>
    </source>
</reference>
<dbReference type="AlphaFoldDB" id="A0A7W5Z334"/>
<accession>A0A7W5Z334</accession>
<dbReference type="RefSeq" id="WP_183751087.1">
    <property type="nucleotide sequence ID" value="NZ_JACICC010000002.1"/>
</dbReference>
<proteinExistence type="predicted"/>
<comment type="caution">
    <text evidence="2">The sequence shown here is derived from an EMBL/GenBank/DDBJ whole genome shotgun (WGS) entry which is preliminary data.</text>
</comment>
<dbReference type="SUPFAM" id="SSF53756">
    <property type="entry name" value="UDP-Glycosyltransferase/glycogen phosphorylase"/>
    <property type="match status" value="3"/>
</dbReference>
<evidence type="ECO:0000259" key="1">
    <source>
        <dbReference type="Pfam" id="PF00534"/>
    </source>
</evidence>
<dbReference type="Proteomes" id="UP000537592">
    <property type="component" value="Unassembled WGS sequence"/>
</dbReference>
<keyword evidence="2" id="KW-0808">Transferase</keyword>
<dbReference type="EMBL" id="JACICC010000002">
    <property type="protein sequence ID" value="MBB3809099.1"/>
    <property type="molecule type" value="Genomic_DNA"/>
</dbReference>
<dbReference type="InterPro" id="IPR001296">
    <property type="entry name" value="Glyco_trans_1"/>
</dbReference>
<dbReference type="Pfam" id="PF13692">
    <property type="entry name" value="Glyco_trans_1_4"/>
    <property type="match status" value="1"/>
</dbReference>
<feature type="domain" description="Glycosyl transferase family 1" evidence="1">
    <location>
        <begin position="717"/>
        <end position="884"/>
    </location>
</feature>
<protein>
    <submittedName>
        <fullName evidence="2">Glycosyltransferase involved in cell wall biosynthesis</fullName>
    </submittedName>
</protein>
<dbReference type="GO" id="GO:0016757">
    <property type="term" value="F:glycosyltransferase activity"/>
    <property type="evidence" value="ECO:0007669"/>
    <property type="project" value="InterPro"/>
</dbReference>
<evidence type="ECO:0000313" key="2">
    <source>
        <dbReference type="EMBL" id="MBB3809099.1"/>
    </source>
</evidence>
<evidence type="ECO:0000313" key="3">
    <source>
        <dbReference type="Proteomes" id="UP000537592"/>
    </source>
</evidence>
<organism evidence="2 3">
    <name type="scientific">Pseudochelatococcus contaminans</name>
    <dbReference type="NCBI Taxonomy" id="1538103"/>
    <lineage>
        <taxon>Bacteria</taxon>
        <taxon>Pseudomonadati</taxon>
        <taxon>Pseudomonadota</taxon>
        <taxon>Alphaproteobacteria</taxon>
        <taxon>Hyphomicrobiales</taxon>
        <taxon>Chelatococcaceae</taxon>
        <taxon>Pseudochelatococcus</taxon>
    </lineage>
</organism>
<dbReference type="Gene3D" id="3.40.50.2000">
    <property type="entry name" value="Glycogen Phosphorylase B"/>
    <property type="match status" value="3"/>
</dbReference>